<dbReference type="CDD" id="cd01998">
    <property type="entry name" value="MnmA_TRMU-like"/>
    <property type="match status" value="1"/>
</dbReference>
<feature type="domain" description="tRNA-specific 2-thiouridylase MnmA-like C-terminal" evidence="12">
    <location>
        <begin position="284"/>
        <end position="342"/>
    </location>
</feature>
<evidence type="ECO:0000313" key="15">
    <source>
        <dbReference type="WBParaSite" id="jg24065"/>
    </source>
</evidence>
<dbReference type="EC" id="2.8.1.14" evidence="3"/>
<evidence type="ECO:0000256" key="5">
    <source>
        <dbReference type="ARBA" id="ARBA00022679"/>
    </source>
</evidence>
<comment type="catalytic activity">
    <reaction evidence="11">
        <text>5-taurinomethyluridine(34) in tRNA + S-sulfanyl-L-cysteinyl-[protein] + AH2 + ATP = 5-taurinomethyl-2-thiouridine(34) in tRNA + L-cysteinyl-[protein] + A + AMP + diphosphate + H(+)</text>
        <dbReference type="Rhea" id="RHEA:47040"/>
        <dbReference type="Rhea" id="RHEA-COMP:10131"/>
        <dbReference type="Rhea" id="RHEA-COMP:11726"/>
        <dbReference type="Rhea" id="RHEA-COMP:11732"/>
        <dbReference type="Rhea" id="RHEA-COMP:11733"/>
        <dbReference type="ChEBI" id="CHEBI:13193"/>
        <dbReference type="ChEBI" id="CHEBI:15378"/>
        <dbReference type="ChEBI" id="CHEBI:17499"/>
        <dbReference type="ChEBI" id="CHEBI:29950"/>
        <dbReference type="ChEBI" id="CHEBI:30616"/>
        <dbReference type="ChEBI" id="CHEBI:33019"/>
        <dbReference type="ChEBI" id="CHEBI:61963"/>
        <dbReference type="ChEBI" id="CHEBI:87171"/>
        <dbReference type="ChEBI" id="CHEBI:87172"/>
        <dbReference type="ChEBI" id="CHEBI:456215"/>
        <dbReference type="EC" id="2.8.1.14"/>
    </reaction>
</comment>
<keyword evidence="8" id="KW-0067">ATP-binding</keyword>
<evidence type="ECO:0000256" key="11">
    <source>
        <dbReference type="ARBA" id="ARBA00049564"/>
    </source>
</evidence>
<evidence type="ECO:0000256" key="8">
    <source>
        <dbReference type="ARBA" id="ARBA00022840"/>
    </source>
</evidence>
<dbReference type="Pfam" id="PF20258">
    <property type="entry name" value="tRNA_Me_trans_C"/>
    <property type="match status" value="1"/>
</dbReference>
<keyword evidence="4" id="KW-0820">tRNA-binding</keyword>
<keyword evidence="7" id="KW-0547">Nucleotide-binding</keyword>
<evidence type="ECO:0000256" key="4">
    <source>
        <dbReference type="ARBA" id="ARBA00022555"/>
    </source>
</evidence>
<keyword evidence="14" id="KW-1185">Reference proteome</keyword>
<dbReference type="InterPro" id="IPR004506">
    <property type="entry name" value="MnmA-like"/>
</dbReference>
<organism evidence="14 15">
    <name type="scientific">Ditylenchus dipsaci</name>
    <dbReference type="NCBI Taxonomy" id="166011"/>
    <lineage>
        <taxon>Eukaryota</taxon>
        <taxon>Metazoa</taxon>
        <taxon>Ecdysozoa</taxon>
        <taxon>Nematoda</taxon>
        <taxon>Chromadorea</taxon>
        <taxon>Rhabditida</taxon>
        <taxon>Tylenchina</taxon>
        <taxon>Tylenchomorpha</taxon>
        <taxon>Sphaerularioidea</taxon>
        <taxon>Anguinidae</taxon>
        <taxon>Anguininae</taxon>
        <taxon>Ditylenchus</taxon>
    </lineage>
</organism>
<dbReference type="Pfam" id="PF20259">
    <property type="entry name" value="tRNA_Me_trans_M"/>
    <property type="match status" value="1"/>
</dbReference>
<dbReference type="GO" id="GO:0061708">
    <property type="term" value="F:tRNA-5-taurinomethyluridine 2-sulfurtransferase"/>
    <property type="evidence" value="ECO:0007669"/>
    <property type="project" value="UniProtKB-EC"/>
</dbReference>
<evidence type="ECO:0000256" key="3">
    <source>
        <dbReference type="ARBA" id="ARBA00011953"/>
    </source>
</evidence>
<protein>
    <recommendedName>
        <fullName evidence="3">tRNA-5-taurinomethyluridine 2-sulfurtransferase</fullName>
        <ecNumber evidence="3">2.8.1.14</ecNumber>
    </recommendedName>
</protein>
<dbReference type="GO" id="GO:0000049">
    <property type="term" value="F:tRNA binding"/>
    <property type="evidence" value="ECO:0007669"/>
    <property type="project" value="UniProtKB-KW"/>
</dbReference>
<dbReference type="InterPro" id="IPR023382">
    <property type="entry name" value="MnmA-like_central_sf"/>
</dbReference>
<dbReference type="Gene3D" id="3.40.50.620">
    <property type="entry name" value="HUPs"/>
    <property type="match status" value="1"/>
</dbReference>
<dbReference type="Pfam" id="PF03054">
    <property type="entry name" value="tRNA_Me_trans"/>
    <property type="match status" value="1"/>
</dbReference>
<dbReference type="GO" id="GO:0005739">
    <property type="term" value="C:mitochondrion"/>
    <property type="evidence" value="ECO:0007669"/>
    <property type="project" value="TreeGrafter"/>
</dbReference>
<proteinExistence type="inferred from homology"/>
<dbReference type="InterPro" id="IPR046885">
    <property type="entry name" value="MnmA-like_C"/>
</dbReference>
<evidence type="ECO:0000256" key="1">
    <source>
        <dbReference type="ARBA" id="ARBA00003986"/>
    </source>
</evidence>
<evidence type="ECO:0000256" key="6">
    <source>
        <dbReference type="ARBA" id="ARBA00022694"/>
    </source>
</evidence>
<dbReference type="GO" id="GO:0005524">
    <property type="term" value="F:ATP binding"/>
    <property type="evidence" value="ECO:0007669"/>
    <property type="project" value="UniProtKB-KW"/>
</dbReference>
<dbReference type="InterPro" id="IPR014729">
    <property type="entry name" value="Rossmann-like_a/b/a_fold"/>
</dbReference>
<dbReference type="PANTHER" id="PTHR11933">
    <property type="entry name" value="TRNA 5-METHYLAMINOMETHYL-2-THIOURIDYLATE -METHYLTRANSFERASE"/>
    <property type="match status" value="1"/>
</dbReference>
<dbReference type="GO" id="GO:0002143">
    <property type="term" value="P:tRNA wobble position uridine thiolation"/>
    <property type="evidence" value="ECO:0007669"/>
    <property type="project" value="TreeGrafter"/>
</dbReference>
<reference evidence="15" key="1">
    <citation type="submission" date="2022-11" db="UniProtKB">
        <authorList>
            <consortium name="WormBaseParasite"/>
        </authorList>
    </citation>
    <scope>IDENTIFICATION</scope>
</reference>
<evidence type="ECO:0000259" key="12">
    <source>
        <dbReference type="Pfam" id="PF20258"/>
    </source>
</evidence>
<evidence type="ECO:0000259" key="13">
    <source>
        <dbReference type="Pfam" id="PF20259"/>
    </source>
</evidence>
<dbReference type="AlphaFoldDB" id="A0A915DWY8"/>
<comment type="function">
    <text evidence="1">Catalyzes the 2-thiolation of uridine at the wobble position (U34) of mitochondrial tRNA(Lys), tRNA(Glu) and tRNA(Gln). Required for the formation of 5-taurinomethyl-2-thiouridine (tm5s2U) of mitochondrial tRNA(Lys), tRNA(Glu), and tRNA(Gln) at the wobble position. ATP is required to activate the C2 atom of the wobble base.</text>
</comment>
<dbReference type="Gene3D" id="2.40.30.10">
    <property type="entry name" value="Translation factors"/>
    <property type="match status" value="1"/>
</dbReference>
<name>A0A915DWY8_9BILA</name>
<feature type="domain" description="tRNA-specific 2-thiouridylase MnmA-like central" evidence="13">
    <location>
        <begin position="177"/>
        <end position="249"/>
    </location>
</feature>
<evidence type="ECO:0000313" key="14">
    <source>
        <dbReference type="Proteomes" id="UP000887574"/>
    </source>
</evidence>
<sequence length="358" mass="40650">MVNWDHQDEDDDPSCPRTKDLADAQDVCRKLDIEFHQVNFTKEYWNKVFLNFLENFKIGRTVLADADCNRCIKFDMLHKYAVDKLSADYIATGHFARTAIADNGLVKLLKSRDPLKDQTYFLSKLSQSQLRRSLFPVGGMIKPEVKQIAINVGLEKTASRQESMGICFVGKKKLFSEFLDKYIEPVTHGRFVDAESGETFEDLSHTGIHNFTIGKRIRLASMISCTSVENDGLYVSGTNFATQTVYLCRGSHHPSLFTRTFLISLPYWISEDSWQTDRLLGRDWCSLRFCLQRTYQPVQCRLSRCPSGSPYLLVESRLPIRAVSPGQLCAFYSGDECLGSAEVECVQETLMGPVKNGQ</sequence>
<dbReference type="Proteomes" id="UP000887574">
    <property type="component" value="Unplaced"/>
</dbReference>
<dbReference type="SUPFAM" id="SSF52402">
    <property type="entry name" value="Adenine nucleotide alpha hydrolases-like"/>
    <property type="match status" value="1"/>
</dbReference>
<dbReference type="Gene3D" id="2.30.30.280">
    <property type="entry name" value="Adenine nucleotide alpha hydrolases-like domains"/>
    <property type="match status" value="1"/>
</dbReference>
<evidence type="ECO:0000256" key="7">
    <source>
        <dbReference type="ARBA" id="ARBA00022741"/>
    </source>
</evidence>
<accession>A0A915DWY8</accession>
<keyword evidence="9" id="KW-0694">RNA-binding</keyword>
<evidence type="ECO:0000256" key="10">
    <source>
        <dbReference type="ARBA" id="ARBA00023157"/>
    </source>
</evidence>
<keyword evidence="6" id="KW-0819">tRNA processing</keyword>
<dbReference type="InterPro" id="IPR046884">
    <property type="entry name" value="MnmA-like_central"/>
</dbReference>
<dbReference type="PANTHER" id="PTHR11933:SF5">
    <property type="entry name" value="MITOCHONDRIAL TRNA-SPECIFIC 2-THIOURIDYLASE 1"/>
    <property type="match status" value="1"/>
</dbReference>
<dbReference type="NCBIfam" id="TIGR00420">
    <property type="entry name" value="trmU"/>
    <property type="match status" value="1"/>
</dbReference>
<dbReference type="WBParaSite" id="jg24065">
    <property type="protein sequence ID" value="jg24065"/>
    <property type="gene ID" value="jg24065"/>
</dbReference>
<evidence type="ECO:0000256" key="2">
    <source>
        <dbReference type="ARBA" id="ARBA00006191"/>
    </source>
</evidence>
<comment type="similarity">
    <text evidence="2">Belongs to the MnmA/TRMU family.</text>
</comment>
<keyword evidence="5" id="KW-0808">Transferase</keyword>
<evidence type="ECO:0000256" key="9">
    <source>
        <dbReference type="ARBA" id="ARBA00022884"/>
    </source>
</evidence>
<keyword evidence="10" id="KW-1015">Disulfide bond</keyword>